<evidence type="ECO:0000256" key="2">
    <source>
        <dbReference type="ARBA" id="ARBA00022723"/>
    </source>
</evidence>
<protein>
    <recommendedName>
        <fullName evidence="4">HpcH/HpaI aldolase/citrate lyase domain-containing protein</fullName>
    </recommendedName>
</protein>
<dbReference type="PANTHER" id="PTHR30502:SF0">
    <property type="entry name" value="PHOSPHOENOLPYRUVATE CARBOXYLASE FAMILY PROTEIN"/>
    <property type="match status" value="1"/>
</dbReference>
<feature type="non-terminal residue" evidence="5">
    <location>
        <position position="95"/>
    </location>
</feature>
<name>A0A382P5U7_9ZZZZ</name>
<dbReference type="InterPro" id="IPR015813">
    <property type="entry name" value="Pyrv/PenolPyrv_kinase-like_dom"/>
</dbReference>
<dbReference type="GO" id="GO:0016832">
    <property type="term" value="F:aldehyde-lyase activity"/>
    <property type="evidence" value="ECO:0007669"/>
    <property type="project" value="TreeGrafter"/>
</dbReference>
<dbReference type="Gene3D" id="3.20.20.60">
    <property type="entry name" value="Phosphoenolpyruvate-binding domains"/>
    <property type="match status" value="1"/>
</dbReference>
<feature type="domain" description="HpcH/HpaI aldolase/citrate lyase" evidence="4">
    <location>
        <begin position="4"/>
        <end position="93"/>
    </location>
</feature>
<keyword evidence="3" id="KW-0456">Lyase</keyword>
<dbReference type="Pfam" id="PF03328">
    <property type="entry name" value="HpcH_HpaI"/>
    <property type="match status" value="1"/>
</dbReference>
<keyword evidence="2" id="KW-0479">Metal-binding</keyword>
<evidence type="ECO:0000313" key="5">
    <source>
        <dbReference type="EMBL" id="SVC68779.1"/>
    </source>
</evidence>
<sequence>MAVGIWQSIPQPMISRYLGQMGWDWIILDLQHGAMNWETAYECIHAALATGARPLVRTSVGNPDEVEKALDLGAGGIVVPMVNSLEAATAVARAA</sequence>
<dbReference type="EMBL" id="UINC01105100">
    <property type="protein sequence ID" value="SVC68779.1"/>
    <property type="molecule type" value="Genomic_DNA"/>
</dbReference>
<evidence type="ECO:0000256" key="3">
    <source>
        <dbReference type="ARBA" id="ARBA00023239"/>
    </source>
</evidence>
<dbReference type="PANTHER" id="PTHR30502">
    <property type="entry name" value="2-KETO-3-DEOXY-L-RHAMNONATE ALDOLASE"/>
    <property type="match status" value="1"/>
</dbReference>
<reference evidence="5" key="1">
    <citation type="submission" date="2018-05" db="EMBL/GenBank/DDBJ databases">
        <authorList>
            <person name="Lanie J.A."/>
            <person name="Ng W.-L."/>
            <person name="Kazmierczak K.M."/>
            <person name="Andrzejewski T.M."/>
            <person name="Davidsen T.M."/>
            <person name="Wayne K.J."/>
            <person name="Tettelin H."/>
            <person name="Glass J.I."/>
            <person name="Rusch D."/>
            <person name="Podicherti R."/>
            <person name="Tsui H.-C.T."/>
            <person name="Winkler M.E."/>
        </authorList>
    </citation>
    <scope>NUCLEOTIDE SEQUENCE</scope>
</reference>
<proteinExistence type="inferred from homology"/>
<comment type="similarity">
    <text evidence="1">Belongs to the HpcH/HpaI aldolase family.</text>
</comment>
<gene>
    <name evidence="5" type="ORF">METZ01_LOCUS321633</name>
</gene>
<dbReference type="SUPFAM" id="SSF51621">
    <property type="entry name" value="Phosphoenolpyruvate/pyruvate domain"/>
    <property type="match status" value="1"/>
</dbReference>
<dbReference type="InterPro" id="IPR005000">
    <property type="entry name" value="Aldolase/citrate-lyase_domain"/>
</dbReference>
<organism evidence="5">
    <name type="scientific">marine metagenome</name>
    <dbReference type="NCBI Taxonomy" id="408172"/>
    <lineage>
        <taxon>unclassified sequences</taxon>
        <taxon>metagenomes</taxon>
        <taxon>ecological metagenomes</taxon>
    </lineage>
</organism>
<dbReference type="InterPro" id="IPR050251">
    <property type="entry name" value="HpcH-HpaI_aldolase"/>
</dbReference>
<dbReference type="InterPro" id="IPR040442">
    <property type="entry name" value="Pyrv_kinase-like_dom_sf"/>
</dbReference>
<evidence type="ECO:0000256" key="1">
    <source>
        <dbReference type="ARBA" id="ARBA00005568"/>
    </source>
</evidence>
<evidence type="ECO:0000259" key="4">
    <source>
        <dbReference type="Pfam" id="PF03328"/>
    </source>
</evidence>
<dbReference type="GO" id="GO:0005737">
    <property type="term" value="C:cytoplasm"/>
    <property type="evidence" value="ECO:0007669"/>
    <property type="project" value="TreeGrafter"/>
</dbReference>
<dbReference type="GO" id="GO:0046872">
    <property type="term" value="F:metal ion binding"/>
    <property type="evidence" value="ECO:0007669"/>
    <property type="project" value="UniProtKB-KW"/>
</dbReference>
<accession>A0A382P5U7</accession>
<dbReference type="AlphaFoldDB" id="A0A382P5U7"/>